<dbReference type="GeneID" id="34553188"/>
<dbReference type="OrthoDB" id="10565216at2759"/>
<name>A0A1G4BSZ2_9PEZI</name>
<dbReference type="RefSeq" id="XP_022481683.1">
    <property type="nucleotide sequence ID" value="XM_022611678.1"/>
</dbReference>
<dbReference type="Proteomes" id="UP000176998">
    <property type="component" value="Unassembled WGS sequence"/>
</dbReference>
<comment type="caution">
    <text evidence="1">The sequence shown here is derived from an EMBL/GenBank/DDBJ whole genome shotgun (WGS) entry which is preliminary data.</text>
</comment>
<protein>
    <submittedName>
        <fullName evidence="1">Uncharacterized protein</fullName>
    </submittedName>
</protein>
<keyword evidence="2" id="KW-1185">Reference proteome</keyword>
<evidence type="ECO:0000313" key="1">
    <source>
        <dbReference type="EMBL" id="OHF04549.1"/>
    </source>
</evidence>
<organism evidence="1 2">
    <name type="scientific">Colletotrichum orchidophilum</name>
    <dbReference type="NCBI Taxonomy" id="1209926"/>
    <lineage>
        <taxon>Eukaryota</taxon>
        <taxon>Fungi</taxon>
        <taxon>Dikarya</taxon>
        <taxon>Ascomycota</taxon>
        <taxon>Pezizomycotina</taxon>
        <taxon>Sordariomycetes</taxon>
        <taxon>Hypocreomycetidae</taxon>
        <taxon>Glomerellales</taxon>
        <taxon>Glomerellaceae</taxon>
        <taxon>Colletotrichum</taxon>
    </lineage>
</organism>
<dbReference type="AlphaFoldDB" id="A0A1G4BSZ2"/>
<sequence length="97" mass="11014">MFKSGTKNGLVATQDEIRAENAIQDAVLIQVEKNLKEKTGDDDGSSDAALRRTVVDTGYMLKDPTVWRMYVDGFVPVKERSRRIGNERWLSVVCYNF</sequence>
<gene>
    <name evidence="1" type="ORF">CORC01_00020</name>
</gene>
<dbReference type="EMBL" id="MJBS01000001">
    <property type="protein sequence ID" value="OHF04549.1"/>
    <property type="molecule type" value="Genomic_DNA"/>
</dbReference>
<accession>A0A1G4BSZ2</accession>
<proteinExistence type="predicted"/>
<reference evidence="1 2" key="1">
    <citation type="submission" date="2016-09" db="EMBL/GenBank/DDBJ databases">
        <authorList>
            <person name="Capua I."/>
            <person name="De Benedictis P."/>
            <person name="Joannis T."/>
            <person name="Lombin L.H."/>
            <person name="Cattoli G."/>
        </authorList>
    </citation>
    <scope>NUCLEOTIDE SEQUENCE [LARGE SCALE GENOMIC DNA]</scope>
    <source>
        <strain evidence="1 2">IMI 309357</strain>
    </source>
</reference>
<evidence type="ECO:0000313" key="2">
    <source>
        <dbReference type="Proteomes" id="UP000176998"/>
    </source>
</evidence>